<reference evidence="5" key="1">
    <citation type="journal article" date="2020" name="Stud. Mycol.">
        <title>101 Dothideomycetes genomes: a test case for predicting lifestyles and emergence of pathogens.</title>
        <authorList>
            <person name="Haridas S."/>
            <person name="Albert R."/>
            <person name="Binder M."/>
            <person name="Bloem J."/>
            <person name="Labutti K."/>
            <person name="Salamov A."/>
            <person name="Andreopoulos B."/>
            <person name="Baker S."/>
            <person name="Barry K."/>
            <person name="Bills G."/>
            <person name="Bluhm B."/>
            <person name="Cannon C."/>
            <person name="Castanera R."/>
            <person name="Culley D."/>
            <person name="Daum C."/>
            <person name="Ezra D."/>
            <person name="Gonzalez J."/>
            <person name="Henrissat B."/>
            <person name="Kuo A."/>
            <person name="Liang C."/>
            <person name="Lipzen A."/>
            <person name="Lutzoni F."/>
            <person name="Magnuson J."/>
            <person name="Mondo S."/>
            <person name="Nolan M."/>
            <person name="Ohm R."/>
            <person name="Pangilinan J."/>
            <person name="Park H.-J."/>
            <person name="Ramirez L."/>
            <person name="Alfaro M."/>
            <person name="Sun H."/>
            <person name="Tritt A."/>
            <person name="Yoshinaga Y."/>
            <person name="Zwiers L.-H."/>
            <person name="Turgeon B."/>
            <person name="Goodwin S."/>
            <person name="Spatafora J."/>
            <person name="Crous P."/>
            <person name="Grigoriev I."/>
        </authorList>
    </citation>
    <scope>NUCLEOTIDE SEQUENCE</scope>
    <source>
        <strain evidence="5">CBS 107.79</strain>
    </source>
</reference>
<proteinExistence type="inferred from homology"/>
<evidence type="ECO:0000256" key="3">
    <source>
        <dbReference type="ARBA" id="ARBA00030602"/>
    </source>
</evidence>
<gene>
    <name evidence="5" type="ORF">BU23DRAFT_634298</name>
</gene>
<evidence type="ECO:0000313" key="5">
    <source>
        <dbReference type="EMBL" id="KAF1975209.1"/>
    </source>
</evidence>
<dbReference type="SUPFAM" id="SSF110857">
    <property type="entry name" value="Gamma-glutamyl cyclotransferase-like"/>
    <property type="match status" value="1"/>
</dbReference>
<dbReference type="Proteomes" id="UP000800036">
    <property type="component" value="Unassembled WGS sequence"/>
</dbReference>
<dbReference type="PANTHER" id="PTHR31544:SF4">
    <property type="entry name" value="GAMMA-GLUTAMYLCYCLOTRANSFERASE-RELATED"/>
    <property type="match status" value="1"/>
</dbReference>
<evidence type="ECO:0000256" key="2">
    <source>
        <dbReference type="ARBA" id="ARBA00022679"/>
    </source>
</evidence>
<dbReference type="OrthoDB" id="3262926at2759"/>
<feature type="non-terminal residue" evidence="5">
    <location>
        <position position="1"/>
    </location>
</feature>
<name>A0A6A5VFP4_9PLEO</name>
<evidence type="ECO:0000256" key="1">
    <source>
        <dbReference type="ARBA" id="ARBA00008861"/>
    </source>
</evidence>
<comment type="similarity">
    <text evidence="1">Belongs to the gamma-glutamylcyclotransferase family.</text>
</comment>
<protein>
    <recommendedName>
        <fullName evidence="3">Putative gamma-glutamylcyclotransferase</fullName>
    </recommendedName>
</protein>
<organism evidence="5 6">
    <name type="scientific">Bimuria novae-zelandiae CBS 107.79</name>
    <dbReference type="NCBI Taxonomy" id="1447943"/>
    <lineage>
        <taxon>Eukaryota</taxon>
        <taxon>Fungi</taxon>
        <taxon>Dikarya</taxon>
        <taxon>Ascomycota</taxon>
        <taxon>Pezizomycotina</taxon>
        <taxon>Dothideomycetes</taxon>
        <taxon>Pleosporomycetidae</taxon>
        <taxon>Pleosporales</taxon>
        <taxon>Massarineae</taxon>
        <taxon>Didymosphaeriaceae</taxon>
        <taxon>Bimuria</taxon>
    </lineage>
</organism>
<sequence>PRQNEYHVPYFFYGTLAEPERLCNLLDLDCEPTIVLATIWRGKTRLWRQYFALVDGTEADKVDGWMYIINSRKHEDELRRYESGNYEVVRCAIHAEGGKSVPGSPFRFCGEEGDLS</sequence>
<dbReference type="CDD" id="cd06661">
    <property type="entry name" value="GGCT_like"/>
    <property type="match status" value="1"/>
</dbReference>
<dbReference type="InterPro" id="IPR013024">
    <property type="entry name" value="GGCT-like"/>
</dbReference>
<dbReference type="InterPro" id="IPR045038">
    <property type="entry name" value="AIG2-like"/>
</dbReference>
<feature type="domain" description="Gamma-glutamylcyclotransferase AIG2-like" evidence="4">
    <location>
        <begin position="10"/>
        <end position="101"/>
    </location>
</feature>
<dbReference type="GO" id="GO:0016740">
    <property type="term" value="F:transferase activity"/>
    <property type="evidence" value="ECO:0007669"/>
    <property type="project" value="UniProtKB-KW"/>
</dbReference>
<dbReference type="Gene3D" id="3.10.490.10">
    <property type="entry name" value="Gamma-glutamyl cyclotransferase-like"/>
    <property type="match status" value="1"/>
</dbReference>
<dbReference type="AlphaFoldDB" id="A0A6A5VFP4"/>
<accession>A0A6A5VFP4</accession>
<keyword evidence="2" id="KW-0808">Transferase</keyword>
<dbReference type="EMBL" id="ML976671">
    <property type="protein sequence ID" value="KAF1975209.1"/>
    <property type="molecule type" value="Genomic_DNA"/>
</dbReference>
<evidence type="ECO:0000313" key="6">
    <source>
        <dbReference type="Proteomes" id="UP000800036"/>
    </source>
</evidence>
<dbReference type="PANTHER" id="PTHR31544">
    <property type="entry name" value="AIG2-LIKE PROTEIN D"/>
    <property type="match status" value="1"/>
</dbReference>
<dbReference type="InterPro" id="IPR009288">
    <property type="entry name" value="AIG2-like_dom"/>
</dbReference>
<dbReference type="Pfam" id="PF06094">
    <property type="entry name" value="GGACT"/>
    <property type="match status" value="1"/>
</dbReference>
<evidence type="ECO:0000259" key="4">
    <source>
        <dbReference type="Pfam" id="PF06094"/>
    </source>
</evidence>
<dbReference type="InterPro" id="IPR036568">
    <property type="entry name" value="GGCT-like_sf"/>
</dbReference>
<keyword evidence="6" id="KW-1185">Reference proteome</keyword>